<keyword evidence="2" id="KW-0378">Hydrolase</keyword>
<gene>
    <name evidence="4" type="ORF">EJ04DRAFT_514622</name>
</gene>
<evidence type="ECO:0000256" key="1">
    <source>
        <dbReference type="ARBA" id="ARBA00009009"/>
    </source>
</evidence>
<dbReference type="SUPFAM" id="SSF56601">
    <property type="entry name" value="beta-lactamase/transpeptidase-like"/>
    <property type="match status" value="1"/>
</dbReference>
<reference evidence="4" key="1">
    <citation type="journal article" date="2020" name="Stud. Mycol.">
        <title>101 Dothideomycetes genomes: a test case for predicting lifestyles and emergence of pathogens.</title>
        <authorList>
            <person name="Haridas S."/>
            <person name="Albert R."/>
            <person name="Binder M."/>
            <person name="Bloem J."/>
            <person name="Labutti K."/>
            <person name="Salamov A."/>
            <person name="Andreopoulos B."/>
            <person name="Baker S."/>
            <person name="Barry K."/>
            <person name="Bills G."/>
            <person name="Bluhm B."/>
            <person name="Cannon C."/>
            <person name="Castanera R."/>
            <person name="Culley D."/>
            <person name="Daum C."/>
            <person name="Ezra D."/>
            <person name="Gonzalez J."/>
            <person name="Henrissat B."/>
            <person name="Kuo A."/>
            <person name="Liang C."/>
            <person name="Lipzen A."/>
            <person name="Lutzoni F."/>
            <person name="Magnuson J."/>
            <person name="Mondo S."/>
            <person name="Nolan M."/>
            <person name="Ohm R."/>
            <person name="Pangilinan J."/>
            <person name="Park H.-J."/>
            <person name="Ramirez L."/>
            <person name="Alfaro M."/>
            <person name="Sun H."/>
            <person name="Tritt A."/>
            <person name="Yoshinaga Y."/>
            <person name="Zwiers L.-H."/>
            <person name="Turgeon B."/>
            <person name="Goodwin S."/>
            <person name="Spatafora J."/>
            <person name="Crous P."/>
            <person name="Grigoriev I."/>
        </authorList>
    </citation>
    <scope>NUCLEOTIDE SEQUENCE</scope>
    <source>
        <strain evidence="4">CBS 125425</strain>
    </source>
</reference>
<proteinExistence type="inferred from homology"/>
<evidence type="ECO:0000313" key="4">
    <source>
        <dbReference type="EMBL" id="KAF2731348.1"/>
    </source>
</evidence>
<dbReference type="Pfam" id="PF00144">
    <property type="entry name" value="Beta-lactamase"/>
    <property type="match status" value="1"/>
</dbReference>
<organism evidence="4 5">
    <name type="scientific">Polyplosphaeria fusca</name>
    <dbReference type="NCBI Taxonomy" id="682080"/>
    <lineage>
        <taxon>Eukaryota</taxon>
        <taxon>Fungi</taxon>
        <taxon>Dikarya</taxon>
        <taxon>Ascomycota</taxon>
        <taxon>Pezizomycotina</taxon>
        <taxon>Dothideomycetes</taxon>
        <taxon>Pleosporomycetidae</taxon>
        <taxon>Pleosporales</taxon>
        <taxon>Tetraplosphaeriaceae</taxon>
        <taxon>Polyplosphaeria</taxon>
    </lineage>
</organism>
<dbReference type="PANTHER" id="PTHR43283">
    <property type="entry name" value="BETA-LACTAMASE-RELATED"/>
    <property type="match status" value="1"/>
</dbReference>
<evidence type="ECO:0000313" key="5">
    <source>
        <dbReference type="Proteomes" id="UP000799444"/>
    </source>
</evidence>
<protein>
    <submittedName>
        <fullName evidence="4">Beta-lactamase/transpeptidase-like protein</fullName>
    </submittedName>
</protein>
<dbReference type="PANTHER" id="PTHR43283:SF17">
    <property type="entry name" value="(LOVD), PUTATIVE (AFU_ORTHOLOGUE AFUA_5G00920)-RELATED"/>
    <property type="match status" value="1"/>
</dbReference>
<accession>A0A9P4QU35</accession>
<feature type="domain" description="Beta-lactamase-related" evidence="3">
    <location>
        <begin position="24"/>
        <end position="359"/>
    </location>
</feature>
<evidence type="ECO:0000256" key="2">
    <source>
        <dbReference type="ARBA" id="ARBA00022801"/>
    </source>
</evidence>
<comment type="similarity">
    <text evidence="1">Belongs to the class-A beta-lactamase family.</text>
</comment>
<dbReference type="InterPro" id="IPR012338">
    <property type="entry name" value="Beta-lactam/transpept-like"/>
</dbReference>
<dbReference type="InterPro" id="IPR001466">
    <property type="entry name" value="Beta-lactam-related"/>
</dbReference>
<dbReference type="AlphaFoldDB" id="A0A9P4QU35"/>
<dbReference type="OrthoDB" id="428260at2759"/>
<dbReference type="Proteomes" id="UP000799444">
    <property type="component" value="Unassembled WGS sequence"/>
</dbReference>
<dbReference type="Gene3D" id="3.40.710.10">
    <property type="entry name" value="DD-peptidase/beta-lactamase superfamily"/>
    <property type="match status" value="1"/>
</dbReference>
<dbReference type="InterPro" id="IPR050789">
    <property type="entry name" value="Diverse_Enzym_Activities"/>
</dbReference>
<dbReference type="GO" id="GO:0016787">
    <property type="term" value="F:hydrolase activity"/>
    <property type="evidence" value="ECO:0007669"/>
    <property type="project" value="UniProtKB-KW"/>
</dbReference>
<sequence>MASFGTKVDTYTEGESPDVLGAIFLAVDKNGKKTVSHATGRSGLDTDTGPLTEDSVLRLASCTKLLTTLTALRLVQSNTLTLDDPSIIEQHLPELCSQPVFTSEAGQPLTYEDQKSRPTLRMLLTHSSGVGYDMIDPRLQSWRKERGEKQLTLVGPASEAFGVPLLFQPGKGWAYGGGLDLAGLLIERVTGRSLGEVLRTEVCDIVGCDARIGFSETHLGGSEPVQVVTKQGAGFKKWPVTRTKHELGGGAAFSSPANYTRILQDLVSPTPKLLGDDMLRQLFAPQFADSSEALSALRDSAPVFASMTGALTGGLSADAFNHALGGLLITRGDKAGTMAWGGAFNSIWFANRERGVAGFFGASMFPFANREAGEMFGVFVEEVWGGMGEV</sequence>
<keyword evidence="5" id="KW-1185">Reference proteome</keyword>
<dbReference type="EMBL" id="ML996197">
    <property type="protein sequence ID" value="KAF2731348.1"/>
    <property type="molecule type" value="Genomic_DNA"/>
</dbReference>
<comment type="caution">
    <text evidence="4">The sequence shown here is derived from an EMBL/GenBank/DDBJ whole genome shotgun (WGS) entry which is preliminary data.</text>
</comment>
<name>A0A9P4QU35_9PLEO</name>
<evidence type="ECO:0000259" key="3">
    <source>
        <dbReference type="Pfam" id="PF00144"/>
    </source>
</evidence>